<dbReference type="PANTHER" id="PTHR41774">
    <property type="match status" value="1"/>
</dbReference>
<proteinExistence type="predicted"/>
<dbReference type="InParanoid" id="A0A7X0JX25"/>
<keyword evidence="2" id="KW-1185">Reference proteome</keyword>
<dbReference type="Proteomes" id="UP000528457">
    <property type="component" value="Unassembled WGS sequence"/>
</dbReference>
<protein>
    <recommendedName>
        <fullName evidence="3">NGG1p interacting factor NIF3</fullName>
    </recommendedName>
</protein>
<dbReference type="SUPFAM" id="SSF102705">
    <property type="entry name" value="NIF3 (NGG1p interacting factor 3)-like"/>
    <property type="match status" value="1"/>
</dbReference>
<dbReference type="Gene3D" id="3.30.70.120">
    <property type="match status" value="1"/>
</dbReference>
<dbReference type="InterPro" id="IPR015867">
    <property type="entry name" value="N-reg_PII/ATP_PRibTrfase_C"/>
</dbReference>
<gene>
    <name evidence="1" type="ORF">HNR48_003146</name>
</gene>
<sequence>MSENYKLSFYVPETHLSAVKDAIFEAGAGQQGDYEHCCWQTPGQGQFRPNARAVPFIGQANELSEVLEYKVEVLCKATKIQAVVAALRAAHPYEEPAYDVMALLDI</sequence>
<accession>A0A7X0JX25</accession>
<dbReference type="PANTHER" id="PTHR41774:SF1">
    <property type="entry name" value="NGG1P INTERACTING FACTOR NIF3"/>
    <property type="match status" value="1"/>
</dbReference>
<evidence type="ECO:0000313" key="1">
    <source>
        <dbReference type="EMBL" id="MBB6522861.1"/>
    </source>
</evidence>
<dbReference type="InterPro" id="IPR036069">
    <property type="entry name" value="DUF34/NIF3_sf"/>
</dbReference>
<dbReference type="EMBL" id="JACHHT010000002">
    <property type="protein sequence ID" value="MBB6522861.1"/>
    <property type="molecule type" value="Genomic_DNA"/>
</dbReference>
<dbReference type="AlphaFoldDB" id="A0A7X0JX25"/>
<name>A0A7X0JX25_9GAMM</name>
<comment type="caution">
    <text evidence="1">The sequence shown here is derived from an EMBL/GenBank/DDBJ whole genome shotgun (WGS) entry which is preliminary data.</text>
</comment>
<organism evidence="1 2">
    <name type="scientific">Pseudoteredinibacter isoporae</name>
    <dbReference type="NCBI Taxonomy" id="570281"/>
    <lineage>
        <taxon>Bacteria</taxon>
        <taxon>Pseudomonadati</taxon>
        <taxon>Pseudomonadota</taxon>
        <taxon>Gammaproteobacteria</taxon>
        <taxon>Cellvibrionales</taxon>
        <taxon>Cellvibrionaceae</taxon>
        <taxon>Pseudoteredinibacter</taxon>
    </lineage>
</organism>
<dbReference type="FunFam" id="3.30.70.120:FF:000006">
    <property type="entry name" value="GTP cyclohydrolase 1 type 2 homolog"/>
    <property type="match status" value="1"/>
</dbReference>
<evidence type="ECO:0008006" key="3">
    <source>
        <dbReference type="Google" id="ProtNLM"/>
    </source>
</evidence>
<reference evidence="1 2" key="1">
    <citation type="submission" date="2020-08" db="EMBL/GenBank/DDBJ databases">
        <title>Genomic Encyclopedia of Type Strains, Phase IV (KMG-IV): sequencing the most valuable type-strain genomes for metagenomic binning, comparative biology and taxonomic classification.</title>
        <authorList>
            <person name="Goeker M."/>
        </authorList>
    </citation>
    <scope>NUCLEOTIDE SEQUENCE [LARGE SCALE GENOMIC DNA]</scope>
    <source>
        <strain evidence="1 2">DSM 22368</strain>
    </source>
</reference>
<dbReference type="RefSeq" id="WP_166845074.1">
    <property type="nucleotide sequence ID" value="NZ_JAAONY010000002.1"/>
</dbReference>
<evidence type="ECO:0000313" key="2">
    <source>
        <dbReference type="Proteomes" id="UP000528457"/>
    </source>
</evidence>